<evidence type="ECO:0000256" key="5">
    <source>
        <dbReference type="SAM" id="Phobius"/>
    </source>
</evidence>
<dbReference type="EMBL" id="HG966617">
    <property type="protein sequence ID" value="CDO59800.1"/>
    <property type="molecule type" value="Genomic_DNA"/>
</dbReference>
<feature type="transmembrane region" description="Helical" evidence="5">
    <location>
        <begin position="65"/>
        <end position="90"/>
    </location>
</feature>
<gene>
    <name evidence="6" type="ORF">BN1012_Phect1586</name>
</gene>
<evidence type="ECO:0000256" key="4">
    <source>
        <dbReference type="ARBA" id="ARBA00023136"/>
    </source>
</evidence>
<protein>
    <recommendedName>
        <fullName evidence="8">CysZ-like protein</fullName>
    </recommendedName>
</protein>
<feature type="transmembrane region" description="Helical" evidence="5">
    <location>
        <begin position="24"/>
        <end position="45"/>
    </location>
</feature>
<evidence type="ECO:0000256" key="3">
    <source>
        <dbReference type="ARBA" id="ARBA00022989"/>
    </source>
</evidence>
<dbReference type="Pfam" id="PF07264">
    <property type="entry name" value="EI24"/>
    <property type="match status" value="1"/>
</dbReference>
<keyword evidence="3 5" id="KW-1133">Transmembrane helix</keyword>
<reference evidence="6 7" key="1">
    <citation type="journal article" date="2014" name="Front. Genet.">
        <title>Genome and metabolic network of "Candidatus Phaeomarinobacter ectocarpi" Ec32, a new candidate genus of Alphaproteobacteria frequently associated with brown algae.</title>
        <authorList>
            <person name="Dittami S.M."/>
            <person name="Barbeyron T."/>
            <person name="Boyen C."/>
            <person name="Cambefort J."/>
            <person name="Collet G."/>
            <person name="Delage L."/>
            <person name="Gobet A."/>
            <person name="Groisillier A."/>
            <person name="Leblanc C."/>
            <person name="Michel G."/>
            <person name="Scornet D."/>
            <person name="Siegel A."/>
            <person name="Tapia J.E."/>
            <person name="Tonon T."/>
        </authorList>
    </citation>
    <scope>NUCLEOTIDE SEQUENCE [LARGE SCALE GENOMIC DNA]</scope>
    <source>
        <strain evidence="6 7">Ec32</strain>
    </source>
</reference>
<name>X5MLU6_9HYPH</name>
<proteinExistence type="predicted"/>
<feature type="transmembrane region" description="Helical" evidence="5">
    <location>
        <begin position="139"/>
        <end position="158"/>
    </location>
</feature>
<evidence type="ECO:0008006" key="8">
    <source>
        <dbReference type="Google" id="ProtNLM"/>
    </source>
</evidence>
<accession>X5MLU6</accession>
<sequence length="232" mass="25016">MVPVMIGAFGKTLSQIFSKPFRSILWRSLGMTLLLLVTLGAVGLWGTGYIPNLGIGWADTIIDVLIDAAVIVGLIFLVIPVTAIFIPLFLDEVGQAVEERHFPASIGPRKQGIIEGLWLGIKGLFVLLAVNLVALPLVFLLPGFGFVIFLVVNGFLLGREFFEAAAVRHYPPAQIKQLRKRHSGRVFVAGMAVAALLAIPIVNILVPLFGTAFMVHVLQGVMARDTTPTPAV</sequence>
<evidence type="ECO:0000256" key="2">
    <source>
        <dbReference type="ARBA" id="ARBA00022692"/>
    </source>
</evidence>
<keyword evidence="2 5" id="KW-0812">Transmembrane</keyword>
<feature type="transmembrane region" description="Helical" evidence="5">
    <location>
        <begin position="186"/>
        <end position="209"/>
    </location>
</feature>
<dbReference type="HOGENOM" id="CLU_081565_0_1_5"/>
<dbReference type="AlphaFoldDB" id="X5MLU6"/>
<dbReference type="InterPro" id="IPR059112">
    <property type="entry name" value="CysZ/EI24"/>
</dbReference>
<evidence type="ECO:0000313" key="7">
    <source>
        <dbReference type="Proteomes" id="UP000032160"/>
    </source>
</evidence>
<evidence type="ECO:0000256" key="1">
    <source>
        <dbReference type="ARBA" id="ARBA00004141"/>
    </source>
</evidence>
<organism evidence="6 7">
    <name type="scientific">Candidatus Phaeomarinibacter ectocarpi</name>
    <dbReference type="NCBI Taxonomy" id="1458461"/>
    <lineage>
        <taxon>Bacteria</taxon>
        <taxon>Pseudomonadati</taxon>
        <taxon>Pseudomonadota</taxon>
        <taxon>Alphaproteobacteria</taxon>
        <taxon>Hyphomicrobiales</taxon>
        <taxon>Parvibaculaceae</taxon>
        <taxon>Candidatus Phaeomarinibacter</taxon>
    </lineage>
</organism>
<keyword evidence="4 5" id="KW-0472">Membrane</keyword>
<keyword evidence="7" id="KW-1185">Reference proteome</keyword>
<comment type="subcellular location">
    <subcellularLocation>
        <location evidence="1">Membrane</location>
        <topology evidence="1">Multi-pass membrane protein</topology>
    </subcellularLocation>
</comment>
<dbReference type="STRING" id="1458461.BN1012_Phect1586"/>
<evidence type="ECO:0000313" key="6">
    <source>
        <dbReference type="EMBL" id="CDO59800.1"/>
    </source>
</evidence>
<dbReference type="KEGG" id="pect:BN1012_Phect1586"/>
<dbReference type="Proteomes" id="UP000032160">
    <property type="component" value="Chromosome I"/>
</dbReference>